<feature type="domain" description="Calcineurin-like phosphoesterase" evidence="1">
    <location>
        <begin position="1"/>
        <end position="205"/>
    </location>
</feature>
<reference evidence="2" key="1">
    <citation type="submission" date="2020-05" db="EMBL/GenBank/DDBJ databases">
        <authorList>
            <person name="Chiriac C."/>
            <person name="Salcher M."/>
            <person name="Ghai R."/>
            <person name="Kavagutti S V."/>
        </authorList>
    </citation>
    <scope>NUCLEOTIDE SEQUENCE</scope>
</reference>
<organism evidence="2">
    <name type="scientific">freshwater metagenome</name>
    <dbReference type="NCBI Taxonomy" id="449393"/>
    <lineage>
        <taxon>unclassified sequences</taxon>
        <taxon>metagenomes</taxon>
        <taxon>ecological metagenomes</taxon>
    </lineage>
</organism>
<name>A0A6J7CV43_9ZZZZ</name>
<proteinExistence type="predicted"/>
<dbReference type="EMBL" id="CAFBLU010000002">
    <property type="protein sequence ID" value="CAB4860755.1"/>
    <property type="molecule type" value="Genomic_DNA"/>
</dbReference>
<dbReference type="CDD" id="cd00838">
    <property type="entry name" value="MPP_superfamily"/>
    <property type="match status" value="1"/>
</dbReference>
<dbReference type="PANTHER" id="PTHR42850">
    <property type="entry name" value="METALLOPHOSPHOESTERASE"/>
    <property type="match status" value="1"/>
</dbReference>
<dbReference type="SUPFAM" id="SSF56300">
    <property type="entry name" value="Metallo-dependent phosphatases"/>
    <property type="match status" value="1"/>
</dbReference>
<dbReference type="PIRSF" id="PIRSF000883">
    <property type="entry name" value="Pesterase_MJ0912"/>
    <property type="match status" value="1"/>
</dbReference>
<sequence length="243" mass="25666">MLAAVLSDIHANVQALEAVLEAADREGVDEIWCLGDVVGYGADPGACVDLMRERSAVCLAGNHDLAAIGAISTDVFTQGAAVAARWTNTALNDEQRAWLSGLAPSGSHAGAALYHGSPRDPVWEYVLSALAAEMCFDEAGRPLILVGHSHVALAFSRLPGEPATGETRRDGAVLDLKGAEWILNPGSVGQPRDNDPRAAWMLLDMSAGRCEYRRAEYDIPAAQSAIRAAGLPESLADRLRLGV</sequence>
<dbReference type="GO" id="GO:0005737">
    <property type="term" value="C:cytoplasm"/>
    <property type="evidence" value="ECO:0007669"/>
    <property type="project" value="TreeGrafter"/>
</dbReference>
<evidence type="ECO:0000313" key="2">
    <source>
        <dbReference type="EMBL" id="CAB4860755.1"/>
    </source>
</evidence>
<dbReference type="InterPro" id="IPR050126">
    <property type="entry name" value="Ap4A_hydrolase"/>
</dbReference>
<dbReference type="InterPro" id="IPR024654">
    <property type="entry name" value="Calcineurin-like_PHP_lpxH"/>
</dbReference>
<accession>A0A6J7CV43</accession>
<dbReference type="AlphaFoldDB" id="A0A6J7CV43"/>
<dbReference type="PANTHER" id="PTHR42850:SF2">
    <property type="entry name" value="BLL5683 PROTEIN"/>
    <property type="match status" value="1"/>
</dbReference>
<protein>
    <submittedName>
        <fullName evidence="2">Unannotated protein</fullName>
    </submittedName>
</protein>
<dbReference type="InterPro" id="IPR029052">
    <property type="entry name" value="Metallo-depent_PP-like"/>
</dbReference>
<dbReference type="Gene3D" id="3.60.21.10">
    <property type="match status" value="1"/>
</dbReference>
<evidence type="ECO:0000259" key="1">
    <source>
        <dbReference type="Pfam" id="PF12850"/>
    </source>
</evidence>
<dbReference type="GO" id="GO:0016791">
    <property type="term" value="F:phosphatase activity"/>
    <property type="evidence" value="ECO:0007669"/>
    <property type="project" value="TreeGrafter"/>
</dbReference>
<gene>
    <name evidence="2" type="ORF">UFOPK3444_00158</name>
</gene>
<dbReference type="InterPro" id="IPR011152">
    <property type="entry name" value="Pesterase_MJ0912"/>
</dbReference>
<dbReference type="Pfam" id="PF12850">
    <property type="entry name" value="Metallophos_2"/>
    <property type="match status" value="1"/>
</dbReference>